<evidence type="ECO:0000313" key="7">
    <source>
        <dbReference type="Proteomes" id="UP001642540"/>
    </source>
</evidence>
<dbReference type="InterPro" id="IPR048365">
    <property type="entry name" value="TNP-like_RNaseH_N"/>
</dbReference>
<dbReference type="PANTHER" id="PTHR47577:SF2">
    <property type="entry name" value="THAP DOMAIN CONTAINING 9"/>
    <property type="match status" value="1"/>
</dbReference>
<evidence type="ECO:0000256" key="1">
    <source>
        <dbReference type="SAM" id="Coils"/>
    </source>
</evidence>
<gene>
    <name evidence="6" type="ORF">ODALV1_LOCUS5550</name>
</gene>
<keyword evidence="7" id="KW-1185">Reference proteome</keyword>
<comment type="caution">
    <text evidence="6">The sequence shown here is derived from an EMBL/GenBank/DDBJ whole genome shotgun (WGS) entry which is preliminary data.</text>
</comment>
<feature type="domain" description="THAP9-like helix-turn-helix" evidence="3">
    <location>
        <begin position="127"/>
        <end position="188"/>
    </location>
</feature>
<evidence type="ECO:0008006" key="8">
    <source>
        <dbReference type="Google" id="ProtNLM"/>
    </source>
</evidence>
<sequence length="542" mass="61622">MSRAVFKLNPPTMDPNLKGVGIDVTFSDRIKELERENERLSLENAGLKVSHTNHMIEMEALKKRINQLESRGDELLKENHVLRQHRKRVESREESRQQKLHEAEKIKRETKKQEIVSVSSQTECLNTSKLETFFHDLIQRKAQNKNFPYSEILREVSFVIHFYSPVVYKYVRSFFENLLQHPCQFVRWTSFFDACPGLIAVSFHHIAETNKTSKKYYSLACDEMAMRTDIIHHGGKFVGFVDGGGITEVKDPSQHAKNAFFVVATEINGSKTIPIAYVLTRGLQANQISDVVTKCLIAMHYAGGDVLSITFDGLPANFKAMEKMGANFELGTDNFKTFIEHPTTNEKVYMMPDSSHMFKLVRNNFKSCKLLKNGNGQFINWGYIARLQEIQDIEGVRAGNKLTRGHIQFEKQKMKTKLCAQALSHSVATAIQFCRKIEIDGFKDSEATCEFLDICDKLFDMFNSRARGSGLKAPMKNSNAGIWAPFLDNAKSYLLSLQCKSKDEYKPMHKTGKGTFVKGLVTGITSLQLIMVEIGEGKIKLE</sequence>
<evidence type="ECO:0000313" key="6">
    <source>
        <dbReference type="EMBL" id="CAL8083628.1"/>
    </source>
</evidence>
<feature type="domain" description="Transposable element P transposase-like RNase H" evidence="4">
    <location>
        <begin position="203"/>
        <end position="325"/>
    </location>
</feature>
<dbReference type="Pfam" id="PF12017">
    <property type="entry name" value="Tnp_P_element"/>
    <property type="match status" value="1"/>
</dbReference>
<feature type="compositionally biased region" description="Basic and acidic residues" evidence="2">
    <location>
        <begin position="90"/>
        <end position="106"/>
    </location>
</feature>
<dbReference type="PANTHER" id="PTHR47577">
    <property type="entry name" value="THAP DOMAIN-CONTAINING PROTEIN 6"/>
    <property type="match status" value="1"/>
</dbReference>
<keyword evidence="1" id="KW-0175">Coiled coil</keyword>
<dbReference type="InterPro" id="IPR048366">
    <property type="entry name" value="TNP-like_GBD"/>
</dbReference>
<name>A0ABP1Q2N6_9HEXA</name>
<dbReference type="Pfam" id="PF21788">
    <property type="entry name" value="TNP-like_GBD"/>
    <property type="match status" value="1"/>
</dbReference>
<feature type="domain" description="Transposable element P transposase-like GTP-binding insertion" evidence="5">
    <location>
        <begin position="355"/>
        <end position="472"/>
    </location>
</feature>
<feature type="region of interest" description="Disordered" evidence="2">
    <location>
        <begin position="86"/>
        <end position="106"/>
    </location>
</feature>
<dbReference type="Proteomes" id="UP001642540">
    <property type="component" value="Unassembled WGS sequence"/>
</dbReference>
<organism evidence="6 7">
    <name type="scientific">Orchesella dallaii</name>
    <dbReference type="NCBI Taxonomy" id="48710"/>
    <lineage>
        <taxon>Eukaryota</taxon>
        <taxon>Metazoa</taxon>
        <taxon>Ecdysozoa</taxon>
        <taxon>Arthropoda</taxon>
        <taxon>Hexapoda</taxon>
        <taxon>Collembola</taxon>
        <taxon>Entomobryomorpha</taxon>
        <taxon>Entomobryoidea</taxon>
        <taxon>Orchesellidae</taxon>
        <taxon>Orchesellinae</taxon>
        <taxon>Orchesella</taxon>
    </lineage>
</organism>
<reference evidence="6 7" key="1">
    <citation type="submission" date="2024-08" db="EMBL/GenBank/DDBJ databases">
        <authorList>
            <person name="Cucini C."/>
            <person name="Frati F."/>
        </authorList>
    </citation>
    <scope>NUCLEOTIDE SEQUENCE [LARGE SCALE GENOMIC DNA]</scope>
</reference>
<feature type="coiled-coil region" evidence="1">
    <location>
        <begin position="30"/>
        <end position="78"/>
    </location>
</feature>
<accession>A0ABP1Q2N6</accession>
<dbReference type="EMBL" id="CAXLJM020000016">
    <property type="protein sequence ID" value="CAL8083628.1"/>
    <property type="molecule type" value="Genomic_DNA"/>
</dbReference>
<proteinExistence type="predicted"/>
<evidence type="ECO:0000259" key="3">
    <source>
        <dbReference type="Pfam" id="PF12017"/>
    </source>
</evidence>
<dbReference type="InterPro" id="IPR021896">
    <property type="entry name" value="THAP9-like_HTH"/>
</dbReference>
<evidence type="ECO:0000259" key="4">
    <source>
        <dbReference type="Pfam" id="PF21787"/>
    </source>
</evidence>
<evidence type="ECO:0000259" key="5">
    <source>
        <dbReference type="Pfam" id="PF21788"/>
    </source>
</evidence>
<protein>
    <recommendedName>
        <fullName evidence="8">DNA transposase THAP9</fullName>
    </recommendedName>
</protein>
<evidence type="ECO:0000256" key="2">
    <source>
        <dbReference type="SAM" id="MobiDB-lite"/>
    </source>
</evidence>
<dbReference type="Pfam" id="PF21787">
    <property type="entry name" value="TNP-like_RNaseH_N"/>
    <property type="match status" value="1"/>
</dbReference>